<reference evidence="1 2" key="1">
    <citation type="submission" date="2017-02" db="EMBL/GenBank/DDBJ databases">
        <title>The new phylogeny of genus Mycobacterium.</title>
        <authorList>
            <person name="Tortoli E."/>
            <person name="Trovato A."/>
            <person name="Cirillo D.M."/>
        </authorList>
    </citation>
    <scope>NUCLEOTIDE SEQUENCE [LARGE SCALE GENOMIC DNA]</scope>
    <source>
        <strain evidence="1 2">FI-09383</strain>
    </source>
</reference>
<proteinExistence type="predicted"/>
<protein>
    <recommendedName>
        <fullName evidence="3">DUF222 domain-containing protein</fullName>
    </recommendedName>
</protein>
<sequence>MRSNTVSAVDVLTSIESAYKELAALPLDRLSRTDLYALVAGLDRLEQQRVTLNRKLIGRLVAEGGAARPAGACSAKDLARRLRISPGEAQRRIREAVGQP</sequence>
<dbReference type="EMBL" id="MVHP01000033">
    <property type="protein sequence ID" value="ORA61108.1"/>
    <property type="molecule type" value="Genomic_DNA"/>
</dbReference>
<evidence type="ECO:0000313" key="2">
    <source>
        <dbReference type="Proteomes" id="UP000192772"/>
    </source>
</evidence>
<gene>
    <name evidence="1" type="ORF">BST23_21820</name>
</gene>
<dbReference type="OrthoDB" id="4629001at2"/>
<organism evidence="1 2">
    <name type="scientific">Mycolicibacterium elephantis</name>
    <dbReference type="NCBI Taxonomy" id="81858"/>
    <lineage>
        <taxon>Bacteria</taxon>
        <taxon>Bacillati</taxon>
        <taxon>Actinomycetota</taxon>
        <taxon>Actinomycetes</taxon>
        <taxon>Mycobacteriales</taxon>
        <taxon>Mycobacteriaceae</taxon>
        <taxon>Mycolicibacterium</taxon>
    </lineage>
</organism>
<accession>A0A0M2ZES0</accession>
<evidence type="ECO:0008006" key="3">
    <source>
        <dbReference type="Google" id="ProtNLM"/>
    </source>
</evidence>
<dbReference type="STRING" id="81858.BST23_21820"/>
<dbReference type="RefSeq" id="WP_046753031.1">
    <property type="nucleotide sequence ID" value="NZ_JBCGVB010000004.1"/>
</dbReference>
<name>A0A0M2ZES0_9MYCO</name>
<dbReference type="AlphaFoldDB" id="A0A0M2ZES0"/>
<dbReference type="Proteomes" id="UP000192772">
    <property type="component" value="Unassembled WGS sequence"/>
</dbReference>
<comment type="caution">
    <text evidence="1">The sequence shown here is derived from an EMBL/GenBank/DDBJ whole genome shotgun (WGS) entry which is preliminary data.</text>
</comment>
<accession>A0A1A0Q2S5</accession>
<evidence type="ECO:0000313" key="1">
    <source>
        <dbReference type="EMBL" id="ORA61108.1"/>
    </source>
</evidence>